<evidence type="ECO:0000313" key="4">
    <source>
        <dbReference type="Proteomes" id="UP000009138"/>
    </source>
</evidence>
<feature type="region of interest" description="Disordered" evidence="1">
    <location>
        <begin position="221"/>
        <end position="245"/>
    </location>
</feature>
<dbReference type="Pfam" id="PF14529">
    <property type="entry name" value="Exo_endo_phos_2"/>
    <property type="match status" value="1"/>
</dbReference>
<dbReference type="eggNOG" id="KOG1075">
    <property type="taxonomic scope" value="Eukaryota"/>
</dbReference>
<dbReference type="InterPro" id="IPR005135">
    <property type="entry name" value="Endo/exonuclease/phosphatase"/>
</dbReference>
<dbReference type="GO" id="GO:0003824">
    <property type="term" value="F:catalytic activity"/>
    <property type="evidence" value="ECO:0007669"/>
    <property type="project" value="InterPro"/>
</dbReference>
<dbReference type="InParanoid" id="I1CFN8"/>
<dbReference type="SUPFAM" id="SSF56219">
    <property type="entry name" value="DNase I-like"/>
    <property type="match status" value="1"/>
</dbReference>
<dbReference type="Pfam" id="PF00078">
    <property type="entry name" value="RVT_1"/>
    <property type="match status" value="1"/>
</dbReference>
<proteinExistence type="predicted"/>
<gene>
    <name evidence="3" type="ORF">RO3G_11979</name>
</gene>
<keyword evidence="4" id="KW-1185">Reference proteome</keyword>
<evidence type="ECO:0000256" key="1">
    <source>
        <dbReference type="SAM" id="MobiDB-lite"/>
    </source>
</evidence>
<dbReference type="InterPro" id="IPR000477">
    <property type="entry name" value="RT_dom"/>
</dbReference>
<feature type="domain" description="Reverse transcriptase" evidence="2">
    <location>
        <begin position="367"/>
        <end position="637"/>
    </location>
</feature>
<organism evidence="3 4">
    <name type="scientific">Rhizopus delemar (strain RA 99-880 / ATCC MYA-4621 / FGSC 9543 / NRRL 43880)</name>
    <name type="common">Mucormycosis agent</name>
    <name type="synonym">Rhizopus arrhizus var. delemar</name>
    <dbReference type="NCBI Taxonomy" id="246409"/>
    <lineage>
        <taxon>Eukaryota</taxon>
        <taxon>Fungi</taxon>
        <taxon>Fungi incertae sedis</taxon>
        <taxon>Mucoromycota</taxon>
        <taxon>Mucoromycotina</taxon>
        <taxon>Mucoromycetes</taxon>
        <taxon>Mucorales</taxon>
        <taxon>Mucorineae</taxon>
        <taxon>Rhizopodaceae</taxon>
        <taxon>Rhizopus</taxon>
    </lineage>
</organism>
<dbReference type="InterPro" id="IPR036691">
    <property type="entry name" value="Endo/exonu/phosph_ase_sf"/>
</dbReference>
<evidence type="ECO:0000259" key="2">
    <source>
        <dbReference type="PROSITE" id="PS50878"/>
    </source>
</evidence>
<dbReference type="STRING" id="246409.I1CFN8"/>
<dbReference type="PROSITE" id="PS50878">
    <property type="entry name" value="RT_POL"/>
    <property type="match status" value="1"/>
</dbReference>
<dbReference type="EMBL" id="CH476741">
    <property type="protein sequence ID" value="EIE87268.1"/>
    <property type="molecule type" value="Genomic_DNA"/>
</dbReference>
<name>I1CFN8_RHIO9</name>
<dbReference type="PANTHER" id="PTHR19446">
    <property type="entry name" value="REVERSE TRANSCRIPTASES"/>
    <property type="match status" value="1"/>
</dbReference>
<sequence length="863" mass="94493">MNVLSSIPSLPNTFICGDFNARLGDLTGDALVSSRGAAMARWLADRSLTVLNGPLAHGIPTWVGFRDDREMSSIIDMFLTNASLLSPRLDIASDLSLGSDHRLLTLSFSFAQSSASELSSDTPDTTTHPRRLWNLSRLGEPDPCQLYQDTFRASAAPLLSQLKSTGHNNYKMLLTSATGATVDGVVPLVSTKSIGGININKQMFPFVKLWPMPNVCPGKHSASLSSLTLPKPSPKSSSSNDDTSHPHPFHILMVRPRQLRSWLVTWLRSLMAVYYLQLAHHHLHLHPLLGLPLGLHGFGLPSGSPPSGTSPSGPSGSSSSLFTPLTIHTYIGQLPTRKAPGTDHIKAEMLKPISTDLSHLLSWFFSLCCQWSYVPSLWRHAQVFPIFKKGDPSLPSNYRPISLTSIFRKLLELSLAPCLASVSPPLDLAQGGFRPRHSALDQALCLHELMQSYYRRSHRFPVVAFLDIKSAYDTVDRRVIWDALSRSGAGSSPCLPLLVHLFDVVSVSVLVSNHSSAPFSPVTGVLQGSVLSPHLHSVYINILPALLRQVAAPATHLVPSSGSPDAGMVPVNSLLFADDVAVIGSAKSVKEMLKLCEDHSLSLGYRWNPLKCAVLNHPTSSSSSSGSTQLSLYGTSLPLVDKFIYLGMPFVKTGLSAASVLPLRSPGVLKLMSILNLIGVNRQGFSLLLCSRIYATFVRPKFEYGLAISKFTIAQVKEIERLQDRCLRMMVGGHATSSTSVIKHLTTLPSMHYRIDVLTTRFCLRARCLPGSCLLSLLSSTLPVYHIKVHLDKNPLFLALPSPAPSSDTRLKTFFRQYRERQVITLVTSTTQVRLMQKIGPGDRWSQLSSDLHETLNIHFYTP</sequence>
<protein>
    <recommendedName>
        <fullName evidence="2">Reverse transcriptase domain-containing protein</fullName>
    </recommendedName>
</protein>
<dbReference type="Gene3D" id="3.60.10.10">
    <property type="entry name" value="Endonuclease/exonuclease/phosphatase"/>
    <property type="match status" value="1"/>
</dbReference>
<dbReference type="GeneID" id="93618944"/>
<dbReference type="CDD" id="cd01650">
    <property type="entry name" value="RT_nLTR_like"/>
    <property type="match status" value="1"/>
</dbReference>
<dbReference type="VEuPathDB" id="FungiDB:RO3G_11979"/>
<accession>I1CFN8</accession>
<dbReference type="Proteomes" id="UP000009138">
    <property type="component" value="Unassembled WGS sequence"/>
</dbReference>
<evidence type="ECO:0000313" key="3">
    <source>
        <dbReference type="EMBL" id="EIE87268.1"/>
    </source>
</evidence>
<feature type="compositionally biased region" description="Low complexity" evidence="1">
    <location>
        <begin position="223"/>
        <end position="241"/>
    </location>
</feature>
<dbReference type="AlphaFoldDB" id="I1CFN8"/>
<dbReference type="RefSeq" id="XP_067522664.1">
    <property type="nucleotide sequence ID" value="XM_067666563.1"/>
</dbReference>
<dbReference type="OMA" id="NNINICW"/>
<reference evidence="3 4" key="1">
    <citation type="journal article" date="2009" name="PLoS Genet.">
        <title>Genomic analysis of the basal lineage fungus Rhizopus oryzae reveals a whole-genome duplication.</title>
        <authorList>
            <person name="Ma L.-J."/>
            <person name="Ibrahim A.S."/>
            <person name="Skory C."/>
            <person name="Grabherr M.G."/>
            <person name="Burger G."/>
            <person name="Butler M."/>
            <person name="Elias M."/>
            <person name="Idnurm A."/>
            <person name="Lang B.F."/>
            <person name="Sone T."/>
            <person name="Abe A."/>
            <person name="Calvo S.E."/>
            <person name="Corrochano L.M."/>
            <person name="Engels R."/>
            <person name="Fu J."/>
            <person name="Hansberg W."/>
            <person name="Kim J.-M."/>
            <person name="Kodira C.D."/>
            <person name="Koehrsen M.J."/>
            <person name="Liu B."/>
            <person name="Miranda-Saavedra D."/>
            <person name="O'Leary S."/>
            <person name="Ortiz-Castellanos L."/>
            <person name="Poulter R."/>
            <person name="Rodriguez-Romero J."/>
            <person name="Ruiz-Herrera J."/>
            <person name="Shen Y.-Q."/>
            <person name="Zeng Q."/>
            <person name="Galagan J."/>
            <person name="Birren B.W."/>
            <person name="Cuomo C.A."/>
            <person name="Wickes B.L."/>
        </authorList>
    </citation>
    <scope>NUCLEOTIDE SEQUENCE [LARGE SCALE GENOMIC DNA]</scope>
    <source>
        <strain evidence="4">RA 99-880 / ATCC MYA-4621 / FGSC 9543 / NRRL 43880</strain>
    </source>
</reference>